<evidence type="ECO:0008006" key="2">
    <source>
        <dbReference type="Google" id="ProtNLM"/>
    </source>
</evidence>
<dbReference type="InterPro" id="IPR045906">
    <property type="entry name" value="ULK4"/>
</dbReference>
<proteinExistence type="predicted"/>
<feature type="non-terminal residue" evidence="1">
    <location>
        <position position="1"/>
    </location>
</feature>
<organism evidence="1">
    <name type="scientific">Arion vulgaris</name>
    <dbReference type="NCBI Taxonomy" id="1028688"/>
    <lineage>
        <taxon>Eukaryota</taxon>
        <taxon>Metazoa</taxon>
        <taxon>Spiralia</taxon>
        <taxon>Lophotrochozoa</taxon>
        <taxon>Mollusca</taxon>
        <taxon>Gastropoda</taxon>
        <taxon>Heterobranchia</taxon>
        <taxon>Euthyneura</taxon>
        <taxon>Panpulmonata</taxon>
        <taxon>Eupulmonata</taxon>
        <taxon>Stylommatophora</taxon>
        <taxon>Helicina</taxon>
        <taxon>Arionoidea</taxon>
        <taxon>Arionidae</taxon>
        <taxon>Arion</taxon>
    </lineage>
</organism>
<gene>
    <name evidence="1" type="primary">ORF35316</name>
</gene>
<evidence type="ECO:0000313" key="1">
    <source>
        <dbReference type="EMBL" id="CEK59147.1"/>
    </source>
</evidence>
<reference evidence="1" key="1">
    <citation type="submission" date="2014-12" db="EMBL/GenBank/DDBJ databases">
        <title>Insight into the proteome of Arion vulgaris.</title>
        <authorList>
            <person name="Aradska J."/>
            <person name="Bulat T."/>
            <person name="Smidak R."/>
            <person name="Sarate P."/>
            <person name="Gangsoo J."/>
            <person name="Sialana F."/>
            <person name="Bilban M."/>
            <person name="Lubec G."/>
        </authorList>
    </citation>
    <scope>NUCLEOTIDE SEQUENCE</scope>
    <source>
        <tissue evidence="1">Skin</tissue>
    </source>
</reference>
<sequence>KDAMTSDNMECYTKALKVSEPRKQKVLLRVIKRLLSTDPRHVDSMRKSGDGLAKTVQSLANTASSHADIGLSSVAAEILKMTGHMS</sequence>
<dbReference type="EMBL" id="HACG01012282">
    <property type="protein sequence ID" value="CEK59147.1"/>
    <property type="molecule type" value="Transcribed_RNA"/>
</dbReference>
<dbReference type="AlphaFoldDB" id="A0A0B6YSP4"/>
<name>A0A0B6YSP4_9EUPU</name>
<dbReference type="PANTHER" id="PTHR46240">
    <property type="entry name" value="SER/THR PROTEIN KINASE ULK4"/>
    <property type="match status" value="1"/>
</dbReference>
<dbReference type="PANTHER" id="PTHR46240:SF1">
    <property type="entry name" value="SERINE_THREONINE-PROTEIN KINASE ULK4"/>
    <property type="match status" value="1"/>
</dbReference>
<accession>A0A0B6YSP4</accession>
<protein>
    <recommendedName>
        <fullName evidence="2">CLASP N-terminal domain-containing protein</fullName>
    </recommendedName>
</protein>